<evidence type="ECO:0000313" key="3">
    <source>
        <dbReference type="Proteomes" id="UP001150238"/>
    </source>
</evidence>
<feature type="region of interest" description="Disordered" evidence="1">
    <location>
        <begin position="43"/>
        <end position="73"/>
    </location>
</feature>
<feature type="compositionally biased region" description="Low complexity" evidence="1">
    <location>
        <begin position="45"/>
        <end position="57"/>
    </location>
</feature>
<accession>A0A9W8ZSJ5</accession>
<name>A0A9W8ZSJ5_9AGAR</name>
<dbReference type="EMBL" id="JANVFS010000052">
    <property type="protein sequence ID" value="KAJ4465267.1"/>
    <property type="molecule type" value="Genomic_DNA"/>
</dbReference>
<evidence type="ECO:0000313" key="2">
    <source>
        <dbReference type="EMBL" id="KAJ4465267.1"/>
    </source>
</evidence>
<protein>
    <submittedName>
        <fullName evidence="2">Uncharacterized protein</fullName>
    </submittedName>
</protein>
<reference evidence="2" key="1">
    <citation type="submission" date="2022-08" db="EMBL/GenBank/DDBJ databases">
        <authorList>
            <consortium name="DOE Joint Genome Institute"/>
            <person name="Min B."/>
            <person name="Riley R."/>
            <person name="Sierra-Patev S."/>
            <person name="Naranjo-Ortiz M."/>
            <person name="Looney B."/>
            <person name="Konkel Z."/>
            <person name="Slot J.C."/>
            <person name="Sakamoto Y."/>
            <person name="Steenwyk J.L."/>
            <person name="Rokas A."/>
            <person name="Carro J."/>
            <person name="Camarero S."/>
            <person name="Ferreira P."/>
            <person name="Molpeceres G."/>
            <person name="Ruiz-Duenas F.J."/>
            <person name="Serrano A."/>
            <person name="Henrissat B."/>
            <person name="Drula E."/>
            <person name="Hughes K.W."/>
            <person name="Mata J.L."/>
            <person name="Ishikawa N.K."/>
            <person name="Vargas-Isla R."/>
            <person name="Ushijima S."/>
            <person name="Smith C.A."/>
            <person name="Ahrendt S."/>
            <person name="Andreopoulos W."/>
            <person name="He G."/>
            <person name="Labutti K."/>
            <person name="Lipzen A."/>
            <person name="Ng V."/>
            <person name="Sandor L."/>
            <person name="Barry K."/>
            <person name="Martinez A.T."/>
            <person name="Xiao Y."/>
            <person name="Gibbons J.G."/>
            <person name="Terashima K."/>
            <person name="Hibbett D.S."/>
            <person name="Grigoriev I.V."/>
        </authorList>
    </citation>
    <scope>NUCLEOTIDE SEQUENCE</scope>
    <source>
        <strain evidence="2">Sp2 HRB7682 ss15</strain>
    </source>
</reference>
<sequence length="73" mass="7802">MQFQTMQMYFAPVAVIILLSVVHALPIIYRTLGIHTGGVPKSMDSPPQGLLSGLGMLPSPPHGQTNLLSPMTC</sequence>
<gene>
    <name evidence="2" type="ORF">C8J55DRAFT_566380</name>
</gene>
<feature type="compositionally biased region" description="Polar residues" evidence="1">
    <location>
        <begin position="64"/>
        <end position="73"/>
    </location>
</feature>
<evidence type="ECO:0000256" key="1">
    <source>
        <dbReference type="SAM" id="MobiDB-lite"/>
    </source>
</evidence>
<dbReference type="Proteomes" id="UP001150238">
    <property type="component" value="Unassembled WGS sequence"/>
</dbReference>
<proteinExistence type="predicted"/>
<dbReference type="AlphaFoldDB" id="A0A9W8ZSJ5"/>
<comment type="caution">
    <text evidence="2">The sequence shown here is derived from an EMBL/GenBank/DDBJ whole genome shotgun (WGS) entry which is preliminary data.</text>
</comment>
<reference evidence="2" key="2">
    <citation type="journal article" date="2023" name="Proc. Natl. Acad. Sci. U.S.A.">
        <title>A global phylogenomic analysis of the shiitake genus Lentinula.</title>
        <authorList>
            <person name="Sierra-Patev S."/>
            <person name="Min B."/>
            <person name="Naranjo-Ortiz M."/>
            <person name="Looney B."/>
            <person name="Konkel Z."/>
            <person name="Slot J.C."/>
            <person name="Sakamoto Y."/>
            <person name="Steenwyk J.L."/>
            <person name="Rokas A."/>
            <person name="Carro J."/>
            <person name="Camarero S."/>
            <person name="Ferreira P."/>
            <person name="Molpeceres G."/>
            <person name="Ruiz-Duenas F.J."/>
            <person name="Serrano A."/>
            <person name="Henrissat B."/>
            <person name="Drula E."/>
            <person name="Hughes K.W."/>
            <person name="Mata J.L."/>
            <person name="Ishikawa N.K."/>
            <person name="Vargas-Isla R."/>
            <person name="Ushijima S."/>
            <person name="Smith C.A."/>
            <person name="Donoghue J."/>
            <person name="Ahrendt S."/>
            <person name="Andreopoulos W."/>
            <person name="He G."/>
            <person name="LaButti K."/>
            <person name="Lipzen A."/>
            <person name="Ng V."/>
            <person name="Riley R."/>
            <person name="Sandor L."/>
            <person name="Barry K."/>
            <person name="Martinez A.T."/>
            <person name="Xiao Y."/>
            <person name="Gibbons J.G."/>
            <person name="Terashima K."/>
            <person name="Grigoriev I.V."/>
            <person name="Hibbett D."/>
        </authorList>
    </citation>
    <scope>NUCLEOTIDE SEQUENCE</scope>
    <source>
        <strain evidence="2">Sp2 HRB7682 ss15</strain>
    </source>
</reference>
<organism evidence="2 3">
    <name type="scientific">Lentinula lateritia</name>
    <dbReference type="NCBI Taxonomy" id="40482"/>
    <lineage>
        <taxon>Eukaryota</taxon>
        <taxon>Fungi</taxon>
        <taxon>Dikarya</taxon>
        <taxon>Basidiomycota</taxon>
        <taxon>Agaricomycotina</taxon>
        <taxon>Agaricomycetes</taxon>
        <taxon>Agaricomycetidae</taxon>
        <taxon>Agaricales</taxon>
        <taxon>Marasmiineae</taxon>
        <taxon>Omphalotaceae</taxon>
        <taxon>Lentinula</taxon>
    </lineage>
</organism>